<sequence length="116" mass="12812">MTCSLEAEDPLFFAFGSSISTGPSNTHIHTQTCTNTHTHAHTPMDACTKMWGNNKIEAMDLKTGMQDAKCTKTIFMWETPQSLITYRAFDNAISAQLVALSTSGLKSVRQHHAYDS</sequence>
<dbReference type="AlphaFoldDB" id="A0A7S3VTS2"/>
<reference evidence="1" key="1">
    <citation type="submission" date="2021-01" db="EMBL/GenBank/DDBJ databases">
        <authorList>
            <person name="Corre E."/>
            <person name="Pelletier E."/>
            <person name="Niang G."/>
            <person name="Scheremetjew M."/>
            <person name="Finn R."/>
            <person name="Kale V."/>
            <person name="Holt S."/>
            <person name="Cochrane G."/>
            <person name="Meng A."/>
            <person name="Brown T."/>
            <person name="Cohen L."/>
        </authorList>
    </citation>
    <scope>NUCLEOTIDE SEQUENCE</scope>
    <source>
        <strain evidence="1">CCMP1320</strain>
    </source>
</reference>
<accession>A0A7S3VTS2</accession>
<dbReference type="EMBL" id="HBIP01033220">
    <property type="protein sequence ID" value="CAE0505197.1"/>
    <property type="molecule type" value="Transcribed_RNA"/>
</dbReference>
<name>A0A7S3VTS2_DUNTE</name>
<gene>
    <name evidence="1" type="ORF">DTER00134_LOCUS20270</name>
</gene>
<organism evidence="1">
    <name type="scientific">Dunaliella tertiolecta</name>
    <name type="common">Green alga</name>
    <dbReference type="NCBI Taxonomy" id="3047"/>
    <lineage>
        <taxon>Eukaryota</taxon>
        <taxon>Viridiplantae</taxon>
        <taxon>Chlorophyta</taxon>
        <taxon>core chlorophytes</taxon>
        <taxon>Chlorophyceae</taxon>
        <taxon>CS clade</taxon>
        <taxon>Chlamydomonadales</taxon>
        <taxon>Dunaliellaceae</taxon>
        <taxon>Dunaliella</taxon>
    </lineage>
</organism>
<proteinExistence type="predicted"/>
<evidence type="ECO:0000313" key="1">
    <source>
        <dbReference type="EMBL" id="CAE0505197.1"/>
    </source>
</evidence>
<protein>
    <submittedName>
        <fullName evidence="1">Uncharacterized protein</fullName>
    </submittedName>
</protein>